<name>A0A4Y2MDK7_ARAVE</name>
<proteinExistence type="predicted"/>
<gene>
    <name evidence="2" type="ORF">AVEN_108731_1</name>
    <name evidence="1" type="ORF">AVEN_67843_1</name>
</gene>
<evidence type="ECO:0000313" key="1">
    <source>
        <dbReference type="EMBL" id="GBN24480.1"/>
    </source>
</evidence>
<dbReference type="AlphaFoldDB" id="A0A4Y2MDK7"/>
<dbReference type="EMBL" id="BGPR01122546">
    <property type="protein sequence ID" value="GBN24494.1"/>
    <property type="molecule type" value="Genomic_DNA"/>
</dbReference>
<sequence length="95" mass="10731">MENDAFFTFIPEKTKHRKKEKQHLYKLASQTGSKSQITTVTVLSIPLGVYQLNSSHCGQNSEEIQDVQAHSKDVPKSFTLLSKSGHLYLLRPDVT</sequence>
<reference evidence="1 3" key="1">
    <citation type="journal article" date="2019" name="Sci. Rep.">
        <title>Orb-weaving spider Araneus ventricosus genome elucidates the spidroin gene catalogue.</title>
        <authorList>
            <person name="Kono N."/>
            <person name="Nakamura H."/>
            <person name="Ohtoshi R."/>
            <person name="Moran D.A.P."/>
            <person name="Shinohara A."/>
            <person name="Yoshida Y."/>
            <person name="Fujiwara M."/>
            <person name="Mori M."/>
            <person name="Tomita M."/>
            <person name="Arakawa K."/>
        </authorList>
    </citation>
    <scope>NUCLEOTIDE SEQUENCE [LARGE SCALE GENOMIC DNA]</scope>
</reference>
<organism evidence="1 3">
    <name type="scientific">Araneus ventricosus</name>
    <name type="common">Orbweaver spider</name>
    <name type="synonym">Epeira ventricosa</name>
    <dbReference type="NCBI Taxonomy" id="182803"/>
    <lineage>
        <taxon>Eukaryota</taxon>
        <taxon>Metazoa</taxon>
        <taxon>Ecdysozoa</taxon>
        <taxon>Arthropoda</taxon>
        <taxon>Chelicerata</taxon>
        <taxon>Arachnida</taxon>
        <taxon>Araneae</taxon>
        <taxon>Araneomorphae</taxon>
        <taxon>Entelegynae</taxon>
        <taxon>Araneoidea</taxon>
        <taxon>Araneidae</taxon>
        <taxon>Araneus</taxon>
    </lineage>
</organism>
<dbReference type="Proteomes" id="UP000499080">
    <property type="component" value="Unassembled WGS sequence"/>
</dbReference>
<keyword evidence="3" id="KW-1185">Reference proteome</keyword>
<dbReference type="EMBL" id="BGPR01122543">
    <property type="protein sequence ID" value="GBN24480.1"/>
    <property type="molecule type" value="Genomic_DNA"/>
</dbReference>
<evidence type="ECO:0000313" key="3">
    <source>
        <dbReference type="Proteomes" id="UP000499080"/>
    </source>
</evidence>
<protein>
    <submittedName>
        <fullName evidence="1">Uncharacterized protein</fullName>
    </submittedName>
</protein>
<evidence type="ECO:0000313" key="2">
    <source>
        <dbReference type="EMBL" id="GBN24494.1"/>
    </source>
</evidence>
<comment type="caution">
    <text evidence="1">The sequence shown here is derived from an EMBL/GenBank/DDBJ whole genome shotgun (WGS) entry which is preliminary data.</text>
</comment>
<accession>A0A4Y2MDK7</accession>